<dbReference type="PROSITE" id="PS50878">
    <property type="entry name" value="RT_POL"/>
    <property type="match status" value="1"/>
</dbReference>
<dbReference type="Pfam" id="PF08388">
    <property type="entry name" value="GIIM"/>
    <property type="match status" value="1"/>
</dbReference>
<feature type="domain" description="Reverse transcriptase" evidence="2">
    <location>
        <begin position="99"/>
        <end position="336"/>
    </location>
</feature>
<reference evidence="3" key="1">
    <citation type="submission" date="2024-05" db="EMBL/GenBank/DDBJ databases">
        <title>Draft Genome Sequences of Flagellimonas sp. MMG031 and Marinobacter sp. MMG032 Isolated from the dinoflagellate Symbiodinium pilosum.</title>
        <authorList>
            <person name="Shikuma N.J."/>
            <person name="Farrell M.V."/>
        </authorList>
    </citation>
    <scope>NUCLEOTIDE SEQUENCE</scope>
    <source>
        <strain evidence="3">MMG032</strain>
    </source>
</reference>
<dbReference type="InterPro" id="IPR000477">
    <property type="entry name" value="RT_dom"/>
</dbReference>
<dbReference type="CDD" id="cd01651">
    <property type="entry name" value="RT_G2_intron"/>
    <property type="match status" value="1"/>
</dbReference>
<dbReference type="EC" id="2.7.7.49" evidence="3"/>
<dbReference type="GO" id="GO:0004519">
    <property type="term" value="F:endonuclease activity"/>
    <property type="evidence" value="ECO:0007669"/>
    <property type="project" value="InterPro"/>
</dbReference>
<dbReference type="GO" id="GO:0008270">
    <property type="term" value="F:zinc ion binding"/>
    <property type="evidence" value="ECO:0007669"/>
    <property type="project" value="InterPro"/>
</dbReference>
<keyword evidence="3" id="KW-0808">Transferase</keyword>
<accession>A0AAU7MJ52</accession>
<dbReference type="NCBIfam" id="TIGR04416">
    <property type="entry name" value="group_II_RT_mat"/>
    <property type="match status" value="1"/>
</dbReference>
<proteinExistence type="inferred from homology"/>
<dbReference type="KEGG" id="mamm:ABNF92_13215"/>
<dbReference type="EMBL" id="CP157802">
    <property type="protein sequence ID" value="XBQ18409.1"/>
    <property type="molecule type" value="Genomic_DNA"/>
</dbReference>
<gene>
    <name evidence="3" type="primary">ltrA</name>
    <name evidence="3" type="ORF">ABNF92_13215</name>
</gene>
<organism evidence="3">
    <name type="scientific">Marinobacter sp. MMG032</name>
    <dbReference type="NCBI Taxonomy" id="3158548"/>
    <lineage>
        <taxon>Bacteria</taxon>
        <taxon>Pseudomonadati</taxon>
        <taxon>Pseudomonadota</taxon>
        <taxon>Gammaproteobacteria</taxon>
        <taxon>Pseudomonadales</taxon>
        <taxon>Marinobacteraceae</taxon>
        <taxon>Marinobacter</taxon>
    </lineage>
</organism>
<dbReference type="Pfam" id="PF13655">
    <property type="entry name" value="RVT_N"/>
    <property type="match status" value="1"/>
</dbReference>
<dbReference type="SMART" id="SM00507">
    <property type="entry name" value="HNHc"/>
    <property type="match status" value="1"/>
</dbReference>
<dbReference type="AlphaFoldDB" id="A0AAU7MJ52"/>
<dbReference type="InterPro" id="IPR002711">
    <property type="entry name" value="HNH"/>
</dbReference>
<dbReference type="PANTHER" id="PTHR34047:SF8">
    <property type="entry name" value="PROTEIN YKFC"/>
    <property type="match status" value="1"/>
</dbReference>
<dbReference type="RefSeq" id="WP_349342394.1">
    <property type="nucleotide sequence ID" value="NZ_CP157802.1"/>
</dbReference>
<dbReference type="GO" id="GO:0003676">
    <property type="term" value="F:nucleic acid binding"/>
    <property type="evidence" value="ECO:0007669"/>
    <property type="project" value="InterPro"/>
</dbReference>
<dbReference type="InterPro" id="IPR043502">
    <property type="entry name" value="DNA/RNA_pol_sf"/>
</dbReference>
<protein>
    <submittedName>
        <fullName evidence="3">Group II intron reverse transcriptase/maturase</fullName>
        <ecNumber evidence="3">2.7.7.49</ecNumber>
    </submittedName>
</protein>
<dbReference type="SUPFAM" id="SSF56672">
    <property type="entry name" value="DNA/RNA polymerases"/>
    <property type="match status" value="1"/>
</dbReference>
<name>A0AAU7MJ52_9GAMM</name>
<dbReference type="GO" id="GO:0003964">
    <property type="term" value="F:RNA-directed DNA polymerase activity"/>
    <property type="evidence" value="ECO:0007669"/>
    <property type="project" value="UniProtKB-KW"/>
</dbReference>
<evidence type="ECO:0000256" key="1">
    <source>
        <dbReference type="ARBA" id="ARBA00034120"/>
    </source>
</evidence>
<keyword evidence="3" id="KW-0695">RNA-directed DNA polymerase</keyword>
<dbReference type="PANTHER" id="PTHR34047">
    <property type="entry name" value="NUCLEAR INTRON MATURASE 1, MITOCHONDRIAL-RELATED"/>
    <property type="match status" value="1"/>
</dbReference>
<dbReference type="CDD" id="cd00085">
    <property type="entry name" value="HNHc"/>
    <property type="match status" value="1"/>
</dbReference>
<dbReference type="Pfam" id="PF00078">
    <property type="entry name" value="RVT_1"/>
    <property type="match status" value="1"/>
</dbReference>
<evidence type="ECO:0000313" key="3">
    <source>
        <dbReference type="EMBL" id="XBQ18409.1"/>
    </source>
</evidence>
<dbReference type="InterPro" id="IPR025960">
    <property type="entry name" value="RVT_N"/>
</dbReference>
<dbReference type="InterPro" id="IPR051083">
    <property type="entry name" value="GrpII_Intron_Splice-Mob/Def"/>
</dbReference>
<evidence type="ECO:0000259" key="2">
    <source>
        <dbReference type="PROSITE" id="PS50878"/>
    </source>
</evidence>
<dbReference type="InterPro" id="IPR030931">
    <property type="entry name" value="Group_II_RT_mat"/>
</dbReference>
<dbReference type="Gene3D" id="1.10.30.50">
    <property type="match status" value="1"/>
</dbReference>
<keyword evidence="3" id="KW-0548">Nucleotidyltransferase</keyword>
<dbReference type="InterPro" id="IPR013597">
    <property type="entry name" value="Mat_intron_G2"/>
</dbReference>
<dbReference type="InterPro" id="IPR003615">
    <property type="entry name" value="HNH_nuc"/>
</dbReference>
<sequence length="595" mass="68807">MKTNLAYPETSASSSGEVTSWHEVPWATVETAVRKTQLRIAQAAKDEDWRRVKRLQRLLVNSFYGRCLAVKRVTENQGKKTPGVDGITWGTPSAKWCAVQRLSEKRGYRPKPLKRVWIPKPGKKEKRPLGIPVMLDRAMQALYLLALEPVVEATSDPKSYGFRPDRSTADAMVELFHLLAPKTGAQWILEADIKGFFDNINHEWLSRNVCMDKVVLSKWLKAGVIDRQQYSATTAGTPQGGIISPCLANATLNGLETQLKSYLADQLGKAKAKKRKVQVIRYADDFVVLADSKELLEDVIRPWTEQFLAKRGVELSQAKTHLTHITDGFDFLGWNFRKYVPTSPYRKPKLLIKPSKKNVQTFYRRVSEVIKSSGALTQEALIAQLNPILRGWANYHSPVVAKQTFSKLENLIFWRLWRWAKRRHPKKSADWIRKKYFHHIGGRKRVFAHPYINRRGERAYRELYHLPGTPIMRHKRLPVDYQPYDVEHELKWEALRVQRQRHKLRFRKQIMSLYIRQQGLCALCGHPITEATGWHDHHIIRRVDGGPDTLQNRVLLHPNCHAQVHSQGGTKVTLKWSGIRMRSTEKRRRSDERLT</sequence>
<dbReference type="Pfam" id="PF01844">
    <property type="entry name" value="HNH"/>
    <property type="match status" value="1"/>
</dbReference>
<comment type="similarity">
    <text evidence="1">Belongs to the bacterial reverse transcriptase family.</text>
</comment>